<dbReference type="InterPro" id="IPR008969">
    <property type="entry name" value="CarboxyPept-like_regulatory"/>
</dbReference>
<dbReference type="Gene3D" id="2.170.130.10">
    <property type="entry name" value="TonB-dependent receptor, plug domain"/>
    <property type="match status" value="1"/>
</dbReference>
<dbReference type="AlphaFoldDB" id="A0A1S7DPS6"/>
<sequence>MFNIQVALAQVVISGKVTDYLGKPVPFATLKFYENSVTPENIKAEKIADEEGHFLVEIPKVGNYIIGTSAIGYSDFYKNLEINSNQEQLALTFPKEKVRNIQEVVIKKGKQAIVRKLDRVVLNISDNPIAVGKSSIDLFRMAPGVFVNGGKISINGVWGARVMVDGKMLNLSGEDLKNYLQNLKSNDIQSIEVIAHPSAEFEAEGSGGLINIILKKTSKQGFSGNLGYENGWGLGKFPSYNPFFVLNYKRGKFGVNTSYSFNHDKSYELLEQQRDFTNGGKYQNRSDDTQIRNANRIKMALTYDISPKQFLGIGYTGQLSKFSSNSLSDTKIMYPLESEAIFSKGNFPTETKTGYHNFGMNYSIKTDSLGSKFTLLSDFTYNDRRGINTSNSESFDYQNKLLDKTVFRLHFPSISKIFTVDSKYKWNFKNSSSLNFGAKLNSTKIDNTNTYENFDGLNWVGAVGRNFDFNYNESVFAGYTELSGSFRKVEYQIGVRAEQTDVNATLMGSQKGNVSQNYLSFFPSVFMKKNLNEEGSNYLSLSFNRRIKRPSYFDLNPYEYYIDNYSVSTGNPYLKPQFTSSFEIGSIWKGTYYVAVSYSYTKDMITQMIQTNPNTELLKIIKANAGNTSVYTTTFSAPFQIRKWWSTTNNLLLTYTKSESPNFLIEKPSFVFQTEHEISLPKGYKMSMNAFYTPQMVSGNALTGAIGSIDLGIQKKFLENKLVARVAISDIFYTNNFRAKSYFNNTIINLNHKEQSRVLSLSLNYSFSGGDKPKLQKMESSNNEEKGRL</sequence>
<dbReference type="InterPro" id="IPR041700">
    <property type="entry name" value="OMP_b-brl_3"/>
</dbReference>
<dbReference type="Gene3D" id="2.60.40.1120">
    <property type="entry name" value="Carboxypeptidase-like, regulatory domain"/>
    <property type="match status" value="1"/>
</dbReference>
<protein>
    <recommendedName>
        <fullName evidence="1">Outer membrane protein beta-barrel domain-containing protein</fullName>
    </recommendedName>
</protein>
<feature type="domain" description="Outer membrane protein beta-barrel" evidence="1">
    <location>
        <begin position="365"/>
        <end position="765"/>
    </location>
</feature>
<dbReference type="InterPro" id="IPR037066">
    <property type="entry name" value="Plug_dom_sf"/>
</dbReference>
<organism evidence="2 3">
    <name type="scientific">Riemerella anatipestifer</name>
    <name type="common">Moraxella anatipestifer</name>
    <dbReference type="NCBI Taxonomy" id="34085"/>
    <lineage>
        <taxon>Bacteria</taxon>
        <taxon>Pseudomonadati</taxon>
        <taxon>Bacteroidota</taxon>
        <taxon>Flavobacteriia</taxon>
        <taxon>Flavobacteriales</taxon>
        <taxon>Weeksellaceae</taxon>
        <taxon>Riemerella</taxon>
    </lineage>
</organism>
<evidence type="ECO:0000313" key="2">
    <source>
        <dbReference type="EMBL" id="AQY21116.1"/>
    </source>
</evidence>
<evidence type="ECO:0000259" key="1">
    <source>
        <dbReference type="Pfam" id="PF14905"/>
    </source>
</evidence>
<evidence type="ECO:0000313" key="3">
    <source>
        <dbReference type="Proteomes" id="UP000189883"/>
    </source>
</evidence>
<dbReference type="EMBL" id="CP011859">
    <property type="protein sequence ID" value="AQY21116.1"/>
    <property type="molecule type" value="Genomic_DNA"/>
</dbReference>
<name>A0A1S7DPS6_RIEAN</name>
<reference evidence="2 3" key="1">
    <citation type="submission" date="2015-06" db="EMBL/GenBank/DDBJ databases">
        <title>R. anatipestifer strain HXb2 is the most virulent strain so far, and the genome sequence would help us uncover the pathogenesis.</title>
        <authorList>
            <person name="Hu Q."/>
            <person name="Qi J."/>
            <person name="Bo H."/>
            <person name="Liu G."/>
            <person name="Tao M."/>
            <person name="Ding Y."/>
            <person name="Xue Y."/>
        </authorList>
    </citation>
    <scope>NUCLEOTIDE SEQUENCE [LARGE SCALE GENOMIC DNA]</scope>
    <source>
        <strain evidence="2 3">HXb2</strain>
    </source>
</reference>
<accession>A0A1S7DPS6</accession>
<dbReference type="Proteomes" id="UP000189883">
    <property type="component" value="Chromosome"/>
</dbReference>
<dbReference type="Pfam" id="PF14905">
    <property type="entry name" value="OMP_b-brl_3"/>
    <property type="match status" value="1"/>
</dbReference>
<dbReference type="Pfam" id="PF13715">
    <property type="entry name" value="CarbopepD_reg_2"/>
    <property type="match status" value="1"/>
</dbReference>
<dbReference type="SUPFAM" id="SSF56935">
    <property type="entry name" value="Porins"/>
    <property type="match status" value="1"/>
</dbReference>
<gene>
    <name evidence="2" type="ORF">AB406_0152</name>
</gene>
<proteinExistence type="predicted"/>
<dbReference type="SUPFAM" id="SSF49464">
    <property type="entry name" value="Carboxypeptidase regulatory domain-like"/>
    <property type="match status" value="1"/>
</dbReference>